<evidence type="ECO:0000256" key="1">
    <source>
        <dbReference type="SAM" id="MobiDB-lite"/>
    </source>
</evidence>
<protein>
    <submittedName>
        <fullName evidence="2">Uncharacterized protein</fullName>
    </submittedName>
</protein>
<evidence type="ECO:0000313" key="3">
    <source>
        <dbReference type="EMBL" id="KAE9357164.1"/>
    </source>
</evidence>
<dbReference type="EMBL" id="QXFY01000099">
    <property type="protein sequence ID" value="KAE9357164.1"/>
    <property type="molecule type" value="Genomic_DNA"/>
</dbReference>
<feature type="region of interest" description="Disordered" evidence="1">
    <location>
        <begin position="49"/>
        <end position="70"/>
    </location>
</feature>
<sequence length="95" mass="10227">MILPWYSPPSCMCAALPPAAGAACVQCAPAGCDSVCGCGWREGVDPSIHPEARRSGSLSHSETLQDPRSHSTQLVAAQTFLWRFVRLFTDVTARH</sequence>
<evidence type="ECO:0000313" key="5">
    <source>
        <dbReference type="Proteomes" id="UP000486351"/>
    </source>
</evidence>
<evidence type="ECO:0000313" key="4">
    <source>
        <dbReference type="Proteomes" id="UP000460718"/>
    </source>
</evidence>
<organism evidence="2 4">
    <name type="scientific">Phytophthora fragariae</name>
    <dbReference type="NCBI Taxonomy" id="53985"/>
    <lineage>
        <taxon>Eukaryota</taxon>
        <taxon>Sar</taxon>
        <taxon>Stramenopiles</taxon>
        <taxon>Oomycota</taxon>
        <taxon>Peronosporomycetes</taxon>
        <taxon>Peronosporales</taxon>
        <taxon>Peronosporaceae</taxon>
        <taxon>Phytophthora</taxon>
    </lineage>
</organism>
<accession>A0A6A3LZG5</accession>
<dbReference type="Proteomes" id="UP000486351">
    <property type="component" value="Unassembled WGS sequence"/>
</dbReference>
<name>A0A6A3LZG5_9STRA</name>
<dbReference type="EMBL" id="QXFW01000100">
    <property type="protein sequence ID" value="KAE9025271.1"/>
    <property type="molecule type" value="Genomic_DNA"/>
</dbReference>
<dbReference type="Proteomes" id="UP000460718">
    <property type="component" value="Unassembled WGS sequence"/>
</dbReference>
<gene>
    <name evidence="3" type="ORF">PF008_g3282</name>
    <name evidence="2" type="ORF">PF011_g3097</name>
</gene>
<reference evidence="4 5" key="1">
    <citation type="submission" date="2018-09" db="EMBL/GenBank/DDBJ databases">
        <title>Genomic investigation of the strawberry pathogen Phytophthora fragariae indicates pathogenicity is determined by transcriptional variation in three key races.</title>
        <authorList>
            <person name="Adams T.M."/>
            <person name="Armitage A.D."/>
            <person name="Sobczyk M.K."/>
            <person name="Bates H.J."/>
            <person name="Dunwell J.M."/>
            <person name="Nellist C.F."/>
            <person name="Harrison R.J."/>
        </authorList>
    </citation>
    <scope>NUCLEOTIDE SEQUENCE [LARGE SCALE GENOMIC DNA]</scope>
    <source>
        <strain evidence="3 5">NOV-77</strain>
        <strain evidence="2 4">SCRP245</strain>
    </source>
</reference>
<evidence type="ECO:0000313" key="2">
    <source>
        <dbReference type="EMBL" id="KAE9025271.1"/>
    </source>
</evidence>
<dbReference type="AlphaFoldDB" id="A0A6A3LZG5"/>
<proteinExistence type="predicted"/>
<comment type="caution">
    <text evidence="2">The sequence shown here is derived from an EMBL/GenBank/DDBJ whole genome shotgun (WGS) entry which is preliminary data.</text>
</comment>